<name>A0ABR2JMX6_9PEZI</name>
<dbReference type="Proteomes" id="UP001390339">
    <property type="component" value="Unassembled WGS sequence"/>
</dbReference>
<organism evidence="1 2">
    <name type="scientific">Apiospora arundinis</name>
    <dbReference type="NCBI Taxonomy" id="335852"/>
    <lineage>
        <taxon>Eukaryota</taxon>
        <taxon>Fungi</taxon>
        <taxon>Dikarya</taxon>
        <taxon>Ascomycota</taxon>
        <taxon>Pezizomycotina</taxon>
        <taxon>Sordariomycetes</taxon>
        <taxon>Xylariomycetidae</taxon>
        <taxon>Amphisphaeriales</taxon>
        <taxon>Apiosporaceae</taxon>
        <taxon>Apiospora</taxon>
    </lineage>
</organism>
<proteinExistence type="predicted"/>
<reference evidence="1 2" key="1">
    <citation type="journal article" date="2024" name="IMA Fungus">
        <title>Apiospora arundinis, a panoply of carbohydrate-active enzymes and secondary metabolites.</title>
        <authorList>
            <person name="Sorensen T."/>
            <person name="Petersen C."/>
            <person name="Muurmann A.T."/>
            <person name="Christiansen J.V."/>
            <person name="Brundto M.L."/>
            <person name="Overgaard C.K."/>
            <person name="Boysen A.T."/>
            <person name="Wollenberg R.D."/>
            <person name="Larsen T.O."/>
            <person name="Sorensen J.L."/>
            <person name="Nielsen K.L."/>
            <person name="Sondergaard T.E."/>
        </authorList>
    </citation>
    <scope>NUCLEOTIDE SEQUENCE [LARGE SCALE GENOMIC DNA]</scope>
    <source>
        <strain evidence="1 2">AAU 773</strain>
    </source>
</reference>
<accession>A0ABR2JMX6</accession>
<protein>
    <submittedName>
        <fullName evidence="1">Uncharacterized protein</fullName>
    </submittedName>
</protein>
<evidence type="ECO:0000313" key="1">
    <source>
        <dbReference type="EMBL" id="KAK8880096.1"/>
    </source>
</evidence>
<dbReference type="EMBL" id="JAPCWZ010000001">
    <property type="protein sequence ID" value="KAK8880096.1"/>
    <property type="molecule type" value="Genomic_DNA"/>
</dbReference>
<evidence type="ECO:0000313" key="2">
    <source>
        <dbReference type="Proteomes" id="UP001390339"/>
    </source>
</evidence>
<comment type="caution">
    <text evidence="1">The sequence shown here is derived from an EMBL/GenBank/DDBJ whole genome shotgun (WGS) entry which is preliminary data.</text>
</comment>
<gene>
    <name evidence="1" type="ORF">PGQ11_001390</name>
</gene>
<keyword evidence="2" id="KW-1185">Reference proteome</keyword>
<sequence length="71" mass="7526">MKPSILAVLSAATATAVANSKSPNFAFSSVIERRSYDCEAAWSCCINDCGSKEACCNGYCVDKYPDCVNAC</sequence>